<dbReference type="Proteomes" id="UP000187085">
    <property type="component" value="Unassembled WGS sequence"/>
</dbReference>
<reference evidence="1 2" key="1">
    <citation type="submission" date="2016-12" db="EMBL/GenBank/DDBJ databases">
        <title>Draft genome of Tersicoccus phoenicis 1P05MA.</title>
        <authorList>
            <person name="Nakajima Y."/>
            <person name="Yoshizawa S."/>
            <person name="Nakamura K."/>
            <person name="Ogura Y."/>
            <person name="Hayashi T."/>
            <person name="Kogure K."/>
        </authorList>
    </citation>
    <scope>NUCLEOTIDE SEQUENCE [LARGE SCALE GENOMIC DNA]</scope>
    <source>
        <strain evidence="1 2">1p05MA</strain>
    </source>
</reference>
<dbReference type="InterPro" id="IPR034660">
    <property type="entry name" value="DinB/YfiT-like"/>
</dbReference>
<keyword evidence="2" id="KW-1185">Reference proteome</keyword>
<dbReference type="STRING" id="554083.BKD30_11780"/>
<dbReference type="AlphaFoldDB" id="A0A1R1L7S2"/>
<accession>A0A1R1L7S2</accession>
<dbReference type="RefSeq" id="WP_076704833.1">
    <property type="nucleotide sequence ID" value="NZ_MRDE01000072.1"/>
</dbReference>
<dbReference type="Gene3D" id="1.20.120.450">
    <property type="entry name" value="dinb family like domain"/>
    <property type="match status" value="1"/>
</dbReference>
<comment type="caution">
    <text evidence="1">The sequence shown here is derived from an EMBL/GenBank/DDBJ whole genome shotgun (WGS) entry which is preliminary data.</text>
</comment>
<organism evidence="1 2">
    <name type="scientific">Tersicoccus phoenicis</name>
    <dbReference type="NCBI Taxonomy" id="554083"/>
    <lineage>
        <taxon>Bacteria</taxon>
        <taxon>Bacillati</taxon>
        <taxon>Actinomycetota</taxon>
        <taxon>Actinomycetes</taxon>
        <taxon>Micrococcales</taxon>
        <taxon>Micrococcaceae</taxon>
        <taxon>Tersicoccus</taxon>
    </lineage>
</organism>
<dbReference type="NCBIfam" id="NF047843">
    <property type="entry name" value="MST_Rv0443"/>
    <property type="match status" value="1"/>
</dbReference>
<name>A0A1R1L7S2_9MICC</name>
<dbReference type="EMBL" id="MRDE01000072">
    <property type="protein sequence ID" value="OMH23588.1"/>
    <property type="molecule type" value="Genomic_DNA"/>
</dbReference>
<sequence>MDARDVYRTIFDAIAASVERTLDGLSADQLNQRPFGEANSISWLVWHLTRVQDDHLADAFDHRQVWPQRWSTELALGLPETDTGFGHTPEQVTQVQVTSADQLIGYHHDVHRQTLVDLERVTADSLDEVIDERWDPPVTRGVRLASVIGDCYQHLGQAGYVRGLLPRL</sequence>
<evidence type="ECO:0000313" key="2">
    <source>
        <dbReference type="Proteomes" id="UP000187085"/>
    </source>
</evidence>
<dbReference type="SUPFAM" id="SSF109854">
    <property type="entry name" value="DinB/YfiT-like putative metalloenzymes"/>
    <property type="match status" value="1"/>
</dbReference>
<dbReference type="OrthoDB" id="2363925at2"/>
<gene>
    <name evidence="1" type="ORF">BKD30_11780</name>
</gene>
<dbReference type="Pfam" id="PF04978">
    <property type="entry name" value="MST"/>
    <property type="match status" value="1"/>
</dbReference>
<proteinExistence type="predicted"/>
<evidence type="ECO:0008006" key="3">
    <source>
        <dbReference type="Google" id="ProtNLM"/>
    </source>
</evidence>
<evidence type="ECO:0000313" key="1">
    <source>
        <dbReference type="EMBL" id="OMH23588.1"/>
    </source>
</evidence>
<dbReference type="InterPro" id="IPR007061">
    <property type="entry name" value="MST-like"/>
</dbReference>
<protein>
    <recommendedName>
        <fullName evidence="3">DUF664 domain-containing protein</fullName>
    </recommendedName>
</protein>